<protein>
    <submittedName>
        <fullName evidence="8">LPXTG cell wall anchor domain-containing protein</fullName>
    </submittedName>
</protein>
<accession>A0A4V1LF54</accession>
<dbReference type="EMBL" id="QXIL01000029">
    <property type="protein sequence ID" value="RXI76547.1"/>
    <property type="molecule type" value="Genomic_DNA"/>
</dbReference>
<evidence type="ECO:0000313" key="8">
    <source>
        <dbReference type="EMBL" id="RXI76547.1"/>
    </source>
</evidence>
<organism evidence="8 9">
    <name type="scientific">Levilactobacillus suantsaii</name>
    <dbReference type="NCBI Taxonomy" id="2292255"/>
    <lineage>
        <taxon>Bacteria</taxon>
        <taxon>Bacillati</taxon>
        <taxon>Bacillota</taxon>
        <taxon>Bacilli</taxon>
        <taxon>Lactobacillales</taxon>
        <taxon>Lactobacillaceae</taxon>
        <taxon>Levilactobacillus</taxon>
    </lineage>
</organism>
<dbReference type="InterPro" id="IPR019931">
    <property type="entry name" value="LPXTG_anchor"/>
</dbReference>
<reference evidence="8 9" key="1">
    <citation type="submission" date="2018-08" db="EMBL/GenBank/DDBJ databases">
        <title>Lactobacillus suantsai sp. nov., isolated from traditional fermented suan-tsai in Taiwan.</title>
        <authorList>
            <person name="Huang C.-H."/>
        </authorList>
    </citation>
    <scope>NUCLEOTIDE SEQUENCE [LARGE SCALE GENOMIC DNA]</scope>
    <source>
        <strain evidence="8 9">BCRC 12945</strain>
    </source>
</reference>
<dbReference type="RefSeq" id="WP_129033235.1">
    <property type="nucleotide sequence ID" value="NZ_QXIL01000029.1"/>
</dbReference>
<gene>
    <name evidence="8" type="ORF">DXH47_10360</name>
</gene>
<evidence type="ECO:0000256" key="6">
    <source>
        <dbReference type="SAM" id="Phobius"/>
    </source>
</evidence>
<evidence type="ECO:0000256" key="2">
    <source>
        <dbReference type="ARBA" id="ARBA00022525"/>
    </source>
</evidence>
<keyword evidence="6" id="KW-1133">Transmembrane helix</keyword>
<keyword evidence="6" id="KW-0812">Transmembrane</keyword>
<feature type="domain" description="Gram-positive cocci surface proteins LPxTG" evidence="7">
    <location>
        <begin position="39"/>
        <end position="74"/>
    </location>
</feature>
<dbReference type="PROSITE" id="PS50847">
    <property type="entry name" value="GRAM_POS_ANCHORING"/>
    <property type="match status" value="1"/>
</dbReference>
<evidence type="ECO:0000256" key="5">
    <source>
        <dbReference type="SAM" id="MobiDB-lite"/>
    </source>
</evidence>
<keyword evidence="6" id="KW-0472">Membrane</keyword>
<evidence type="ECO:0000256" key="3">
    <source>
        <dbReference type="ARBA" id="ARBA00022729"/>
    </source>
</evidence>
<keyword evidence="2" id="KW-0964">Secreted</keyword>
<sequence>PLTFITSQTAADQPAPTTDHISFPTPVVASQGSSADKALPQTGDRQNKQLSLVGLGLLLGLSVGGWWLRRRRQS</sequence>
<dbReference type="Pfam" id="PF00746">
    <property type="entry name" value="Gram_pos_anchor"/>
    <property type="match status" value="1"/>
</dbReference>
<name>A0A4V1LF54_9LACO</name>
<feature type="transmembrane region" description="Helical" evidence="6">
    <location>
        <begin position="50"/>
        <end position="68"/>
    </location>
</feature>
<feature type="compositionally biased region" description="Polar residues" evidence="5">
    <location>
        <begin position="1"/>
        <end position="20"/>
    </location>
</feature>
<feature type="region of interest" description="Disordered" evidence="5">
    <location>
        <begin position="1"/>
        <end position="21"/>
    </location>
</feature>
<keyword evidence="9" id="KW-1185">Reference proteome</keyword>
<keyword evidence="4" id="KW-0572">Peptidoglycan-anchor</keyword>
<keyword evidence="1" id="KW-0134">Cell wall</keyword>
<evidence type="ECO:0000313" key="9">
    <source>
        <dbReference type="Proteomes" id="UP000290602"/>
    </source>
</evidence>
<proteinExistence type="predicted"/>
<comment type="caution">
    <text evidence="8">The sequence shown here is derived from an EMBL/GenBank/DDBJ whole genome shotgun (WGS) entry which is preliminary data.</text>
</comment>
<keyword evidence="3" id="KW-0732">Signal</keyword>
<evidence type="ECO:0000256" key="1">
    <source>
        <dbReference type="ARBA" id="ARBA00022512"/>
    </source>
</evidence>
<feature type="non-terminal residue" evidence="8">
    <location>
        <position position="1"/>
    </location>
</feature>
<dbReference type="NCBIfam" id="TIGR01167">
    <property type="entry name" value="LPXTG_anchor"/>
    <property type="match status" value="1"/>
</dbReference>
<evidence type="ECO:0000259" key="7">
    <source>
        <dbReference type="PROSITE" id="PS50847"/>
    </source>
</evidence>
<dbReference type="Proteomes" id="UP000290602">
    <property type="component" value="Unassembled WGS sequence"/>
</dbReference>
<evidence type="ECO:0000256" key="4">
    <source>
        <dbReference type="ARBA" id="ARBA00023088"/>
    </source>
</evidence>
<dbReference type="AlphaFoldDB" id="A0A4V1LF54"/>